<evidence type="ECO:0000313" key="1">
    <source>
        <dbReference type="EMBL" id="QHS77537.1"/>
    </source>
</evidence>
<dbReference type="AlphaFoldDB" id="A0A6C0ACT0"/>
<sequence length="57" mass="6333">MAARPSWFNGRAATLATISMSFEKEPMAEFSAVVLEVVKVVAEASRADMMKVKEERK</sequence>
<accession>A0A6C0ACT0</accession>
<name>A0A6C0ACT0_9ZZZZ</name>
<protein>
    <submittedName>
        <fullName evidence="1">Uncharacterized protein</fullName>
    </submittedName>
</protein>
<dbReference type="EMBL" id="MN740553">
    <property type="protein sequence ID" value="QHS77537.1"/>
    <property type="molecule type" value="Genomic_DNA"/>
</dbReference>
<organism evidence="1">
    <name type="scientific">viral metagenome</name>
    <dbReference type="NCBI Taxonomy" id="1070528"/>
    <lineage>
        <taxon>unclassified sequences</taxon>
        <taxon>metagenomes</taxon>
        <taxon>organismal metagenomes</taxon>
    </lineage>
</organism>
<reference evidence="1" key="1">
    <citation type="journal article" date="2020" name="Nature">
        <title>Giant virus diversity and host interactions through global metagenomics.</title>
        <authorList>
            <person name="Schulz F."/>
            <person name="Roux S."/>
            <person name="Paez-Espino D."/>
            <person name="Jungbluth S."/>
            <person name="Walsh D.A."/>
            <person name="Denef V.J."/>
            <person name="McMahon K.D."/>
            <person name="Konstantinidis K.T."/>
            <person name="Eloe-Fadrosh E.A."/>
            <person name="Kyrpides N.C."/>
            <person name="Woyke T."/>
        </authorList>
    </citation>
    <scope>NUCLEOTIDE SEQUENCE</scope>
    <source>
        <strain evidence="1">GVMAG-S-1004661-13</strain>
    </source>
</reference>
<proteinExistence type="predicted"/>